<feature type="region of interest" description="Disordered" evidence="2">
    <location>
        <begin position="656"/>
        <end position="717"/>
    </location>
</feature>
<keyword evidence="4" id="KW-1185">Reference proteome</keyword>
<dbReference type="Pfam" id="PF13812">
    <property type="entry name" value="PPR_3"/>
    <property type="match status" value="2"/>
</dbReference>
<feature type="compositionally biased region" description="Polar residues" evidence="2">
    <location>
        <begin position="693"/>
        <end position="702"/>
    </location>
</feature>
<dbReference type="Pfam" id="PF01535">
    <property type="entry name" value="PPR"/>
    <property type="match status" value="1"/>
</dbReference>
<dbReference type="GO" id="GO:0003729">
    <property type="term" value="F:mRNA binding"/>
    <property type="evidence" value="ECO:0007669"/>
    <property type="project" value="TreeGrafter"/>
</dbReference>
<evidence type="ECO:0008006" key="5">
    <source>
        <dbReference type="Google" id="ProtNLM"/>
    </source>
</evidence>
<evidence type="ECO:0000256" key="2">
    <source>
        <dbReference type="SAM" id="MobiDB-lite"/>
    </source>
</evidence>
<dbReference type="PANTHER" id="PTHR47934:SF6">
    <property type="entry name" value="MITOCHONDRIAL GROUP I INTRON SPLICING FACTOR CCM1-RELATED"/>
    <property type="match status" value="1"/>
</dbReference>
<gene>
    <name evidence="3" type="ORF">BGZ95_006078</name>
</gene>
<feature type="repeat" description="PPR" evidence="1">
    <location>
        <begin position="585"/>
        <end position="620"/>
    </location>
</feature>
<feature type="repeat" description="PPR" evidence="1">
    <location>
        <begin position="307"/>
        <end position="341"/>
    </location>
</feature>
<feature type="compositionally biased region" description="Basic and acidic residues" evidence="2">
    <location>
        <begin position="765"/>
        <end position="783"/>
    </location>
</feature>
<feature type="region of interest" description="Disordered" evidence="2">
    <location>
        <begin position="761"/>
        <end position="793"/>
    </location>
</feature>
<feature type="repeat" description="PPR" evidence="1">
    <location>
        <begin position="550"/>
        <end position="584"/>
    </location>
</feature>
<organism evidence="3 4">
    <name type="scientific">Linnemannia exigua</name>
    <dbReference type="NCBI Taxonomy" id="604196"/>
    <lineage>
        <taxon>Eukaryota</taxon>
        <taxon>Fungi</taxon>
        <taxon>Fungi incertae sedis</taxon>
        <taxon>Mucoromycota</taxon>
        <taxon>Mortierellomycotina</taxon>
        <taxon>Mortierellomycetes</taxon>
        <taxon>Mortierellales</taxon>
        <taxon>Mortierellaceae</taxon>
        <taxon>Linnemannia</taxon>
    </lineage>
</organism>
<feature type="compositionally biased region" description="Low complexity" evidence="2">
    <location>
        <begin position="656"/>
        <end position="671"/>
    </location>
</feature>
<accession>A0AAD4DG86</accession>
<dbReference type="Gene3D" id="1.25.40.10">
    <property type="entry name" value="Tetratricopeptide repeat domain"/>
    <property type="match status" value="1"/>
</dbReference>
<dbReference type="Proteomes" id="UP001194580">
    <property type="component" value="Unassembled WGS sequence"/>
</dbReference>
<feature type="compositionally biased region" description="Acidic residues" evidence="2">
    <location>
        <begin position="784"/>
        <end position="793"/>
    </location>
</feature>
<dbReference type="GO" id="GO:0005739">
    <property type="term" value="C:mitochondrion"/>
    <property type="evidence" value="ECO:0007669"/>
    <property type="project" value="TreeGrafter"/>
</dbReference>
<proteinExistence type="predicted"/>
<evidence type="ECO:0000313" key="3">
    <source>
        <dbReference type="EMBL" id="KAG0277358.1"/>
    </source>
</evidence>
<name>A0AAD4DG86_9FUNG</name>
<dbReference type="AlphaFoldDB" id="A0AAD4DG86"/>
<dbReference type="InterPro" id="IPR051114">
    <property type="entry name" value="Mito_RNA_Proc_CCM1"/>
</dbReference>
<dbReference type="GO" id="GO:0006396">
    <property type="term" value="P:RNA processing"/>
    <property type="evidence" value="ECO:0007669"/>
    <property type="project" value="TreeGrafter"/>
</dbReference>
<dbReference type="NCBIfam" id="TIGR00756">
    <property type="entry name" value="PPR"/>
    <property type="match status" value="1"/>
</dbReference>
<evidence type="ECO:0000313" key="4">
    <source>
        <dbReference type="Proteomes" id="UP001194580"/>
    </source>
</evidence>
<dbReference type="GO" id="GO:0007005">
    <property type="term" value="P:mitochondrion organization"/>
    <property type="evidence" value="ECO:0007669"/>
    <property type="project" value="TreeGrafter"/>
</dbReference>
<dbReference type="PROSITE" id="PS51375">
    <property type="entry name" value="PPR"/>
    <property type="match status" value="4"/>
</dbReference>
<dbReference type="InterPro" id="IPR011990">
    <property type="entry name" value="TPR-like_helical_dom_sf"/>
</dbReference>
<sequence length="793" mass="89711">MKRFRSTYDPELAACMERWIRTVMMGQRRPQSSLAKPAFSHSGPSYTFLDRIPIQEHELPKPFRSSLYDASTRKPILSRAYRRAIDRIWNDYLTLMMTKRDGIAQHLTRRDYTKLMRIVRHSDGPQIASSRILALQRDMNQSGIPMNRKLMEMIAQAHLVLGSVSGSIRVYQEATELVGLRTAEHMRLVWTMVDGFAANGLEIEGIAFLDDLPALATSAEERNYYYTLYQRLSSSTEGLLRSFGSSATSFCSLRSITSMEQLLRYSLPPRLNSVAGTLSIFRKDDQRQGLVRGFSQMMAGLLIKMGDTEVMTLLLQSLLQERQLHEANRVLELMLRHGLMPELGDIRRYLVCSEVKNELDRKDLESVLEQWDAISTLRTKYFSDTSTSLGSESEFLHMEAIRTIIEGYSDILAHCIREDDLPGALRTAKFMAARNWSRASVKIDFRRLNSQMVNFGRSEAYLDYLRVRYILGGPSEPDLHTYRRLIYAACRRSDLYSALTLFKQVRTKHPSWTLDTTLYNAIISTAGATGHIRVAEKTFACILEDGLAPDYYSFHGLLNGYGHSGDLEAAVLIPQQMVKHKLCPNTKTFNLIMKAYLGTRGDMTTSRKLFQVMQRSGKAVPPDLVTFNQLLEGYRRAGNLSWFDEYFDRYFGHQETSGMTSSPVSCSTSGSEAAAPTDAKHTTPEPHTAPSVRATSNPSLQSKQKKGTSRATWENVKPEKTDDKTLLIQLKHSLLLTTVDVATVWELWHALLPRLAPSSALDTSAGHDEHHDSDSDSDVHIIDDDYDDDSGTV</sequence>
<dbReference type="PANTHER" id="PTHR47934">
    <property type="entry name" value="PENTATRICOPEPTIDE REPEAT-CONTAINING PROTEIN PET309, MITOCHONDRIAL"/>
    <property type="match status" value="1"/>
</dbReference>
<feature type="repeat" description="PPR" evidence="1">
    <location>
        <begin position="515"/>
        <end position="549"/>
    </location>
</feature>
<protein>
    <recommendedName>
        <fullName evidence="5">Pentacotripeptide-repeat region of PRORP domain-containing protein</fullName>
    </recommendedName>
</protein>
<evidence type="ECO:0000256" key="1">
    <source>
        <dbReference type="PROSITE-ProRule" id="PRU00708"/>
    </source>
</evidence>
<comment type="caution">
    <text evidence="3">The sequence shown here is derived from an EMBL/GenBank/DDBJ whole genome shotgun (WGS) entry which is preliminary data.</text>
</comment>
<dbReference type="EMBL" id="JAAAIL010000282">
    <property type="protein sequence ID" value="KAG0277358.1"/>
    <property type="molecule type" value="Genomic_DNA"/>
</dbReference>
<reference evidence="3" key="1">
    <citation type="journal article" date="2020" name="Fungal Divers.">
        <title>Resolving the Mortierellaceae phylogeny through synthesis of multi-gene phylogenetics and phylogenomics.</title>
        <authorList>
            <person name="Vandepol N."/>
            <person name="Liber J."/>
            <person name="Desiro A."/>
            <person name="Na H."/>
            <person name="Kennedy M."/>
            <person name="Barry K."/>
            <person name="Grigoriev I.V."/>
            <person name="Miller A.N."/>
            <person name="O'Donnell K."/>
            <person name="Stajich J.E."/>
            <person name="Bonito G."/>
        </authorList>
    </citation>
    <scope>NUCLEOTIDE SEQUENCE</scope>
    <source>
        <strain evidence="3">NRRL 28262</strain>
    </source>
</reference>
<dbReference type="InterPro" id="IPR002885">
    <property type="entry name" value="PPR_rpt"/>
</dbReference>